<keyword evidence="2" id="KW-1185">Reference proteome</keyword>
<gene>
    <name evidence="1" type="ORF">TKK_005124</name>
</gene>
<dbReference type="EMBL" id="JBJJXI010000043">
    <property type="protein sequence ID" value="KAL3401769.1"/>
    <property type="molecule type" value="Genomic_DNA"/>
</dbReference>
<reference evidence="1 2" key="1">
    <citation type="journal article" date="2024" name="bioRxiv">
        <title>A reference genome for Trichogramma kaykai: A tiny desert-dwelling parasitoid wasp with competing sex-ratio distorters.</title>
        <authorList>
            <person name="Culotta J."/>
            <person name="Lindsey A.R."/>
        </authorList>
    </citation>
    <scope>NUCLEOTIDE SEQUENCE [LARGE SCALE GENOMIC DNA]</scope>
    <source>
        <strain evidence="1 2">KSX58</strain>
    </source>
</reference>
<comment type="caution">
    <text evidence="1">The sequence shown here is derived from an EMBL/GenBank/DDBJ whole genome shotgun (WGS) entry which is preliminary data.</text>
</comment>
<dbReference type="Proteomes" id="UP001627154">
    <property type="component" value="Unassembled WGS sequence"/>
</dbReference>
<name>A0ABD2X914_9HYME</name>
<organism evidence="1 2">
    <name type="scientific">Trichogramma kaykai</name>
    <dbReference type="NCBI Taxonomy" id="54128"/>
    <lineage>
        <taxon>Eukaryota</taxon>
        <taxon>Metazoa</taxon>
        <taxon>Ecdysozoa</taxon>
        <taxon>Arthropoda</taxon>
        <taxon>Hexapoda</taxon>
        <taxon>Insecta</taxon>
        <taxon>Pterygota</taxon>
        <taxon>Neoptera</taxon>
        <taxon>Endopterygota</taxon>
        <taxon>Hymenoptera</taxon>
        <taxon>Apocrita</taxon>
        <taxon>Proctotrupomorpha</taxon>
        <taxon>Chalcidoidea</taxon>
        <taxon>Trichogrammatidae</taxon>
        <taxon>Trichogramma</taxon>
    </lineage>
</organism>
<evidence type="ECO:0000313" key="1">
    <source>
        <dbReference type="EMBL" id="KAL3401769.1"/>
    </source>
</evidence>
<sequence>MQQFCAACSKNGIQTPIKLFQLNFKEATFMCSSEKCMWPFNLEDSIIIEREILPSGNPDWNEIPRRYLKNNKICPDTLDFTFCTPPQTPSSDPNINDVQSTHSTTAPGVMDGITQSILVDCNGETKPVEFKINFSNSFDNFNQSSVYGENEISQVAVKNEFPIFPVKNEIPTFSVKNEFIASNVNNEKSDASQNNIQPVMIKKEPPVIIKNECVSTNFYLKKLNTKNGSILLLKKENPSNNKSKMKSNLRVRRSISSLSTPHIKYNFEFNDIFKRKFNEVKPTKKKEIIKATCCDVNDNKPHQNEIDLLSEDVKVHKNNQNLIVNNSSENEVKDALVQLDAKVNELNESVHDSNKSNTNEINFEELFNADNLNIKNESKEMINLETNCTDSTSNKAINIDDKECHNSNNAKVSKLNGNSSETTKMELDELIDSVYTSELQCEIDESDENWLHVLMQEDS</sequence>
<evidence type="ECO:0000313" key="2">
    <source>
        <dbReference type="Proteomes" id="UP001627154"/>
    </source>
</evidence>
<accession>A0ABD2X914</accession>
<protein>
    <submittedName>
        <fullName evidence="1">Uncharacterized protein</fullName>
    </submittedName>
</protein>
<proteinExistence type="predicted"/>
<dbReference type="AlphaFoldDB" id="A0ABD2X914"/>